<dbReference type="RefSeq" id="WP_379983336.1">
    <property type="nucleotide sequence ID" value="NZ_JADIKD010000012.1"/>
</dbReference>
<keyword evidence="3" id="KW-1185">Reference proteome</keyword>
<proteinExistence type="predicted"/>
<organism evidence="2 3">
    <name type="scientific">Dyella koreensis</name>
    <dbReference type="NCBI Taxonomy" id="311235"/>
    <lineage>
        <taxon>Bacteria</taxon>
        <taxon>Pseudomonadati</taxon>
        <taxon>Pseudomonadota</taxon>
        <taxon>Gammaproteobacteria</taxon>
        <taxon>Lysobacterales</taxon>
        <taxon>Rhodanobacteraceae</taxon>
        <taxon>Dyella</taxon>
    </lineage>
</organism>
<protein>
    <recommendedName>
        <fullName evidence="4">TnsA endonuclease N-terminal domain-containing protein</fullName>
    </recommendedName>
</protein>
<evidence type="ECO:0008006" key="4">
    <source>
        <dbReference type="Google" id="ProtNLM"/>
    </source>
</evidence>
<dbReference type="EMBL" id="JADIKD010000012">
    <property type="protein sequence ID" value="MFK2919037.1"/>
    <property type="molecule type" value="Genomic_DNA"/>
</dbReference>
<name>A0ABW8KB47_9GAMM</name>
<gene>
    <name evidence="2" type="ORF">ISS97_17335</name>
</gene>
<evidence type="ECO:0000313" key="3">
    <source>
        <dbReference type="Proteomes" id="UP001620408"/>
    </source>
</evidence>
<dbReference type="Proteomes" id="UP001620408">
    <property type="component" value="Unassembled WGS sequence"/>
</dbReference>
<accession>A0ABW8KB47</accession>
<evidence type="ECO:0000313" key="2">
    <source>
        <dbReference type="EMBL" id="MFK2919037.1"/>
    </source>
</evidence>
<comment type="caution">
    <text evidence="2">The sequence shown here is derived from an EMBL/GenBank/DDBJ whole genome shotgun (WGS) entry which is preliminary data.</text>
</comment>
<evidence type="ECO:0000256" key="1">
    <source>
        <dbReference type="SAM" id="MobiDB-lite"/>
    </source>
</evidence>
<feature type="region of interest" description="Disordered" evidence="1">
    <location>
        <begin position="13"/>
        <end position="42"/>
    </location>
</feature>
<reference evidence="2 3" key="1">
    <citation type="submission" date="2020-10" db="EMBL/GenBank/DDBJ databases">
        <title>Phylogeny of dyella-like bacteria.</title>
        <authorList>
            <person name="Fu J."/>
        </authorList>
    </citation>
    <scope>NUCLEOTIDE SEQUENCE [LARGE SCALE GENOMIC DNA]</scope>
    <source>
        <strain evidence="2 3">BB4</strain>
    </source>
</reference>
<sequence>MQSVTHATLCGEAATLPHGPTGTTSIVAPPSAKQKTASPFSVRPLTRPERRRGDLYLYRSPKLSRTVELIGCVNTALALTLEFDPRVTAYVERPRKLTLASGTSIELAFWTRERKGRERFWLPVAASDTLHTTTPRREHRQARDIIEAAQIAHIDLEFFFEDDLRRQSAVLSTWYRLLPYVQTARTLPHRESLSQQIMAMFQILEKATVEQIELQLQAFHAADVRAVLFDLMHRGELAMHDPTRLGRFSVLTRRGSHD</sequence>